<gene>
    <name evidence="11" type="primary">gltX</name>
    <name evidence="14" type="ORF">SAMN05444392_104151</name>
</gene>
<dbReference type="InterPro" id="IPR045462">
    <property type="entry name" value="aa-tRNA-synth_I_cd-bd"/>
</dbReference>
<dbReference type="InterPro" id="IPR014729">
    <property type="entry name" value="Rossmann-like_a/b/a_fold"/>
</dbReference>
<feature type="domain" description="Aminoacyl-tRNA synthetase class I anticodon-binding" evidence="13">
    <location>
        <begin position="338"/>
        <end position="482"/>
    </location>
</feature>
<dbReference type="FunFam" id="1.10.10.350:FF:000002">
    <property type="entry name" value="Glutamate--tRNA ligase"/>
    <property type="match status" value="1"/>
</dbReference>
<evidence type="ECO:0000256" key="4">
    <source>
        <dbReference type="ARBA" id="ARBA00022490"/>
    </source>
</evidence>
<comment type="subunit">
    <text evidence="3 11">Monomer.</text>
</comment>
<dbReference type="EC" id="6.1.1.17" evidence="11"/>
<dbReference type="InterPro" id="IPR020058">
    <property type="entry name" value="Glu/Gln-tRNA-synth_Ib_cat-dom"/>
</dbReference>
<feature type="binding site" evidence="11">
    <location>
        <position position="108"/>
    </location>
    <ligand>
        <name>Zn(2+)</name>
        <dbReference type="ChEBI" id="CHEBI:29105"/>
    </ligand>
</feature>
<dbReference type="AlphaFoldDB" id="A0A1M4X6D2"/>
<protein>
    <recommendedName>
        <fullName evidence="11">Glutamate--tRNA ligase</fullName>
        <ecNumber evidence="11">6.1.1.17</ecNumber>
    </recommendedName>
    <alternativeName>
        <fullName evidence="11">Glutamyl-tRNA synthetase</fullName>
        <shortName evidence="11">GluRS</shortName>
    </alternativeName>
</protein>
<dbReference type="InterPro" id="IPR001412">
    <property type="entry name" value="aa-tRNA-synth_I_CS"/>
</dbReference>
<dbReference type="PRINTS" id="PR00987">
    <property type="entry name" value="TRNASYNTHGLU"/>
</dbReference>
<dbReference type="CDD" id="cd00808">
    <property type="entry name" value="GluRS_core"/>
    <property type="match status" value="1"/>
</dbReference>
<evidence type="ECO:0000256" key="1">
    <source>
        <dbReference type="ARBA" id="ARBA00004496"/>
    </source>
</evidence>
<keyword evidence="8 11" id="KW-0648">Protein biosynthesis</keyword>
<dbReference type="Gene3D" id="1.10.10.350">
    <property type="match status" value="1"/>
</dbReference>
<keyword evidence="4 11" id="KW-0963">Cytoplasm</keyword>
<name>A0A1M4X6D2_9BACL</name>
<keyword evidence="9 11" id="KW-0030">Aminoacyl-tRNA synthetase</keyword>
<evidence type="ECO:0000256" key="8">
    <source>
        <dbReference type="ARBA" id="ARBA00022917"/>
    </source>
</evidence>
<dbReference type="NCBIfam" id="TIGR00464">
    <property type="entry name" value="gltX_bact"/>
    <property type="match status" value="1"/>
</dbReference>
<evidence type="ECO:0000256" key="9">
    <source>
        <dbReference type="ARBA" id="ARBA00023146"/>
    </source>
</evidence>
<dbReference type="SUPFAM" id="SSF52374">
    <property type="entry name" value="Nucleotidylyl transferase"/>
    <property type="match status" value="1"/>
</dbReference>
<feature type="binding site" evidence="11">
    <location>
        <position position="135"/>
    </location>
    <ligand>
        <name>Zn(2+)</name>
        <dbReference type="ChEBI" id="CHEBI:29105"/>
    </ligand>
</feature>
<keyword evidence="11" id="KW-0862">Zinc</keyword>
<dbReference type="STRING" id="112248.SAMN05444392_104151"/>
<dbReference type="GO" id="GO:0008270">
    <property type="term" value="F:zinc ion binding"/>
    <property type="evidence" value="ECO:0007669"/>
    <property type="project" value="UniProtKB-UniRule"/>
</dbReference>
<dbReference type="Pfam" id="PF00749">
    <property type="entry name" value="tRNA-synt_1c"/>
    <property type="match status" value="1"/>
</dbReference>
<dbReference type="GO" id="GO:0005829">
    <property type="term" value="C:cytosol"/>
    <property type="evidence" value="ECO:0007669"/>
    <property type="project" value="TreeGrafter"/>
</dbReference>
<feature type="domain" description="Glutamyl/glutaminyl-tRNA synthetase class Ib catalytic" evidence="12">
    <location>
        <begin position="3"/>
        <end position="324"/>
    </location>
</feature>
<comment type="catalytic activity">
    <reaction evidence="10 11">
        <text>tRNA(Glu) + L-glutamate + ATP = L-glutamyl-tRNA(Glu) + AMP + diphosphate</text>
        <dbReference type="Rhea" id="RHEA:23540"/>
        <dbReference type="Rhea" id="RHEA-COMP:9663"/>
        <dbReference type="Rhea" id="RHEA-COMP:9680"/>
        <dbReference type="ChEBI" id="CHEBI:29985"/>
        <dbReference type="ChEBI" id="CHEBI:30616"/>
        <dbReference type="ChEBI" id="CHEBI:33019"/>
        <dbReference type="ChEBI" id="CHEBI:78442"/>
        <dbReference type="ChEBI" id="CHEBI:78520"/>
        <dbReference type="ChEBI" id="CHEBI:456215"/>
        <dbReference type="EC" id="6.1.1.17"/>
    </reaction>
</comment>
<dbReference type="GO" id="GO:0005524">
    <property type="term" value="F:ATP binding"/>
    <property type="evidence" value="ECO:0007669"/>
    <property type="project" value="UniProtKB-UniRule"/>
</dbReference>
<comment type="cofactor">
    <cofactor evidence="11">
        <name>Zn(2+)</name>
        <dbReference type="ChEBI" id="CHEBI:29105"/>
    </cofactor>
    <text evidence="11">Binds 1 zinc ion per subunit.</text>
</comment>
<organism evidence="14 15">
    <name type="scientific">Seinonella peptonophila</name>
    <dbReference type="NCBI Taxonomy" id="112248"/>
    <lineage>
        <taxon>Bacteria</taxon>
        <taxon>Bacillati</taxon>
        <taxon>Bacillota</taxon>
        <taxon>Bacilli</taxon>
        <taxon>Bacillales</taxon>
        <taxon>Thermoactinomycetaceae</taxon>
        <taxon>Seinonella</taxon>
    </lineage>
</organism>
<evidence type="ECO:0000259" key="13">
    <source>
        <dbReference type="Pfam" id="PF19269"/>
    </source>
</evidence>
<keyword evidence="7 11" id="KW-0067">ATP-binding</keyword>
<evidence type="ECO:0000313" key="15">
    <source>
        <dbReference type="Proteomes" id="UP000184476"/>
    </source>
</evidence>
<accession>A0A1M4X6D2</accession>
<evidence type="ECO:0000256" key="2">
    <source>
        <dbReference type="ARBA" id="ARBA00007894"/>
    </source>
</evidence>
<feature type="binding site" evidence="11">
    <location>
        <position position="133"/>
    </location>
    <ligand>
        <name>Zn(2+)</name>
        <dbReference type="ChEBI" id="CHEBI:29105"/>
    </ligand>
</feature>
<dbReference type="PROSITE" id="PS00178">
    <property type="entry name" value="AA_TRNA_LIGASE_I"/>
    <property type="match status" value="1"/>
</dbReference>
<dbReference type="GO" id="GO:0000049">
    <property type="term" value="F:tRNA binding"/>
    <property type="evidence" value="ECO:0007669"/>
    <property type="project" value="InterPro"/>
</dbReference>
<dbReference type="Gene3D" id="3.40.50.620">
    <property type="entry name" value="HUPs"/>
    <property type="match status" value="1"/>
</dbReference>
<dbReference type="InterPro" id="IPR000924">
    <property type="entry name" value="Glu/Gln-tRNA-synth"/>
</dbReference>
<dbReference type="GO" id="GO:0006424">
    <property type="term" value="P:glutamyl-tRNA aminoacylation"/>
    <property type="evidence" value="ECO:0007669"/>
    <property type="project" value="UniProtKB-UniRule"/>
</dbReference>
<dbReference type="Pfam" id="PF19269">
    <property type="entry name" value="Anticodon_2"/>
    <property type="match status" value="1"/>
</dbReference>
<keyword evidence="11" id="KW-0479">Metal-binding</keyword>
<comment type="similarity">
    <text evidence="2 11">Belongs to the class-I aminoacyl-tRNA synthetase family. Glutamate--tRNA ligase type 1 subfamily.</text>
</comment>
<dbReference type="GO" id="GO:0004818">
    <property type="term" value="F:glutamate-tRNA ligase activity"/>
    <property type="evidence" value="ECO:0007669"/>
    <property type="project" value="UniProtKB-UniRule"/>
</dbReference>
<dbReference type="InterPro" id="IPR004527">
    <property type="entry name" value="Glu-tRNA-ligase_bac/mito"/>
</dbReference>
<evidence type="ECO:0000256" key="3">
    <source>
        <dbReference type="ARBA" id="ARBA00011245"/>
    </source>
</evidence>
<feature type="short sequence motif" description="'HIGH' region" evidence="11">
    <location>
        <begin position="9"/>
        <end position="19"/>
    </location>
</feature>
<sequence length="484" mass="55260">MSVRMRFAPSPTGHLHIGGARTALFNYLFAKQQGGSYILRIEDTDLARNREDALQGIIDGFRWLGLDWDEGPEMGGDYGPYSCMERLELYQPFVEQLLAEGKAYKCYCSSEQLATEKEAAKAEGRLYRYPGTCRHLTEDERTYKEKAGADYTIRFAVPASDLLDFDDLIRGDVRFTTEDVEDFVIVKSDGIPTYHFAVTIDDHLMEITHVVRGEEHISNTPKQILLYRAFGWEEPRFGHLPLILNPNGKKLSKRDGSIIQFIDQYKELGYLPEAVINYLALLGWSPSDEHSEQELFTKEELIEQFSYERVNRSGAVFDPEKLAWVNAQYIKASDPQRIVELALPYLEKEYDRKLPLDWVTSLVTLYQTAIQAIHEIVDVSRIFFQDQVEYNEEAKKLLQEEHVSIVLQAVRANLAALGTDEYLAPQIKKAIRKVQKETGYRGKQLFLPVRVATTGESKGPDLNETLALLGQDTVLQRLEQALST</sequence>
<dbReference type="PANTHER" id="PTHR43311:SF2">
    <property type="entry name" value="GLUTAMATE--TRNA LIGASE, MITOCHONDRIAL-RELATED"/>
    <property type="match status" value="1"/>
</dbReference>
<dbReference type="HAMAP" id="MF_00022">
    <property type="entry name" value="Glu_tRNA_synth_type1"/>
    <property type="match status" value="1"/>
</dbReference>
<proteinExistence type="inferred from homology"/>
<dbReference type="EMBL" id="FQVL01000004">
    <property type="protein sequence ID" value="SHE89058.1"/>
    <property type="molecule type" value="Genomic_DNA"/>
</dbReference>
<evidence type="ECO:0000256" key="5">
    <source>
        <dbReference type="ARBA" id="ARBA00022598"/>
    </source>
</evidence>
<keyword evidence="15" id="KW-1185">Reference proteome</keyword>
<keyword evidence="5 11" id="KW-0436">Ligase</keyword>
<evidence type="ECO:0000313" key="14">
    <source>
        <dbReference type="EMBL" id="SHE89058.1"/>
    </source>
</evidence>
<feature type="binding site" evidence="11">
    <location>
        <position position="106"/>
    </location>
    <ligand>
        <name>Zn(2+)</name>
        <dbReference type="ChEBI" id="CHEBI:29105"/>
    </ligand>
</feature>
<dbReference type="OrthoDB" id="9807503at2"/>
<evidence type="ECO:0000256" key="6">
    <source>
        <dbReference type="ARBA" id="ARBA00022741"/>
    </source>
</evidence>
<feature type="binding site" evidence="11">
    <location>
        <position position="253"/>
    </location>
    <ligand>
        <name>ATP</name>
        <dbReference type="ChEBI" id="CHEBI:30616"/>
    </ligand>
</feature>
<dbReference type="SUPFAM" id="SSF48163">
    <property type="entry name" value="An anticodon-binding domain of class I aminoacyl-tRNA synthetases"/>
    <property type="match status" value="1"/>
</dbReference>
<reference evidence="14 15" key="1">
    <citation type="submission" date="2016-11" db="EMBL/GenBank/DDBJ databases">
        <authorList>
            <person name="Jaros S."/>
            <person name="Januszkiewicz K."/>
            <person name="Wedrychowicz H."/>
        </authorList>
    </citation>
    <scope>NUCLEOTIDE SEQUENCE [LARGE SCALE GENOMIC DNA]</scope>
    <source>
        <strain evidence="14 15">DSM 44666</strain>
    </source>
</reference>
<comment type="subcellular location">
    <subcellularLocation>
        <location evidence="1 11">Cytoplasm</location>
    </subcellularLocation>
</comment>
<feature type="short sequence motif" description="'KMSKS' region" evidence="11">
    <location>
        <begin position="250"/>
        <end position="254"/>
    </location>
</feature>
<dbReference type="FunFam" id="3.40.50.620:FF:000007">
    <property type="entry name" value="Glutamate--tRNA ligase"/>
    <property type="match status" value="1"/>
</dbReference>
<dbReference type="InterPro" id="IPR008925">
    <property type="entry name" value="aa_tRNA-synth_I_cd-bd_sf"/>
</dbReference>
<dbReference type="InterPro" id="IPR049940">
    <property type="entry name" value="GluQ/Sye"/>
</dbReference>
<evidence type="ECO:0000259" key="12">
    <source>
        <dbReference type="Pfam" id="PF00749"/>
    </source>
</evidence>
<dbReference type="PANTHER" id="PTHR43311">
    <property type="entry name" value="GLUTAMATE--TRNA LIGASE"/>
    <property type="match status" value="1"/>
</dbReference>
<keyword evidence="6 11" id="KW-0547">Nucleotide-binding</keyword>
<dbReference type="RefSeq" id="WP_073154539.1">
    <property type="nucleotide sequence ID" value="NZ_FQVL01000004.1"/>
</dbReference>
<evidence type="ECO:0000256" key="7">
    <source>
        <dbReference type="ARBA" id="ARBA00022840"/>
    </source>
</evidence>
<dbReference type="InterPro" id="IPR033910">
    <property type="entry name" value="GluRS_core"/>
</dbReference>
<comment type="function">
    <text evidence="11">Catalyzes the attachment of glutamate to tRNA(Glu) in a two-step reaction: glutamate is first activated by ATP to form Glu-AMP and then transferred to the acceptor end of tRNA(Glu).</text>
</comment>
<evidence type="ECO:0000256" key="10">
    <source>
        <dbReference type="ARBA" id="ARBA00048351"/>
    </source>
</evidence>
<dbReference type="InterPro" id="IPR020751">
    <property type="entry name" value="aa-tRNA-synth_I_codon-bd_sub2"/>
</dbReference>
<dbReference type="Proteomes" id="UP000184476">
    <property type="component" value="Unassembled WGS sequence"/>
</dbReference>
<evidence type="ECO:0000256" key="11">
    <source>
        <dbReference type="HAMAP-Rule" id="MF_00022"/>
    </source>
</evidence>